<keyword evidence="2" id="KW-1185">Reference proteome</keyword>
<dbReference type="RefSeq" id="WP_022273537.1">
    <property type="nucleotide sequence ID" value="NZ_JACRTJ010000008.1"/>
</dbReference>
<evidence type="ECO:0000313" key="1">
    <source>
        <dbReference type="EMBL" id="MBC8598293.1"/>
    </source>
</evidence>
<dbReference type="InterPro" id="IPR011009">
    <property type="entry name" value="Kinase-like_dom_sf"/>
</dbReference>
<dbReference type="EMBL" id="JACRTJ010000008">
    <property type="protein sequence ID" value="MBC8598293.1"/>
    <property type="molecule type" value="Genomic_DNA"/>
</dbReference>
<protein>
    <submittedName>
        <fullName evidence="1">Spore coat protein CotS</fullName>
    </submittedName>
</protein>
<sequence>MNDWNTEVAGQYELNVESMRKGRGAWIFETDRGLKLLKEYRGSVKRLEFEELVLGAVAGAGSLRVDQYVRNKEGELLSTASDGIRYVVKDWFSDRECDLKDTGEILSAVRQIAVLHKLLRKVEPREEWNMKSMVSPPLFMAMEKHNRELKKARAFIRGKQQKNEFELCVIASFEPFYQQAVLAAEGMKKLYPGDEKGWTERYSICHGELNQHHILMGRDYVAVTGFGRMHLGLQVEDLYYFMRKVMEKHNWDCGLGNGMLEAYERVLPMSRMERECLYFMFLYPEKYWKQINFYYNANKAWIPARNTEKIESLKAQEKNRKRFVDGII</sequence>
<dbReference type="InterPro" id="IPR047175">
    <property type="entry name" value="CotS-like"/>
</dbReference>
<dbReference type="Gene3D" id="3.30.200.20">
    <property type="entry name" value="Phosphorylase Kinase, domain 1"/>
    <property type="match status" value="1"/>
</dbReference>
<dbReference type="Proteomes" id="UP000647491">
    <property type="component" value="Unassembled WGS sequence"/>
</dbReference>
<comment type="caution">
    <text evidence="1">The sequence shown here is derived from an EMBL/GenBank/DDBJ whole genome shotgun (WGS) entry which is preliminary data.</text>
</comment>
<evidence type="ECO:0000313" key="2">
    <source>
        <dbReference type="Proteomes" id="UP000647491"/>
    </source>
</evidence>
<organism evidence="1 2">
    <name type="scientific">Enterocloster hominis</name>
    <name type="common">ex Liu et al. 2021</name>
    <dbReference type="NCBI Taxonomy" id="2763663"/>
    <lineage>
        <taxon>Bacteria</taxon>
        <taxon>Bacillati</taxon>
        <taxon>Bacillota</taxon>
        <taxon>Clostridia</taxon>
        <taxon>Lachnospirales</taxon>
        <taxon>Lachnospiraceae</taxon>
        <taxon>Enterocloster</taxon>
    </lineage>
</organism>
<proteinExistence type="predicted"/>
<dbReference type="PANTHER" id="PTHR39179:SF1">
    <property type="entry name" value="SPORE COAT PROTEIN I"/>
    <property type="match status" value="1"/>
</dbReference>
<reference evidence="1 2" key="1">
    <citation type="submission" date="2020-08" db="EMBL/GenBank/DDBJ databases">
        <title>Genome public.</title>
        <authorList>
            <person name="Liu C."/>
            <person name="Sun Q."/>
        </authorList>
    </citation>
    <scope>NUCLEOTIDE SEQUENCE [LARGE SCALE GENOMIC DNA]</scope>
    <source>
        <strain evidence="1 2">BX10</strain>
    </source>
</reference>
<dbReference type="Gene3D" id="3.90.1200.10">
    <property type="match status" value="1"/>
</dbReference>
<dbReference type="PANTHER" id="PTHR39179">
    <property type="entry name" value="SPORE COAT PROTEIN I"/>
    <property type="match status" value="1"/>
</dbReference>
<keyword evidence="1" id="KW-0946">Virion</keyword>
<keyword evidence="1" id="KW-0167">Capsid protein</keyword>
<name>A0ABR7NQ95_9FIRM</name>
<dbReference type="SUPFAM" id="SSF56112">
    <property type="entry name" value="Protein kinase-like (PK-like)"/>
    <property type="match status" value="1"/>
</dbReference>
<accession>A0ABR7NQ95</accession>
<gene>
    <name evidence="1" type="ORF">H8708_03460</name>
</gene>